<gene>
    <name evidence="2" type="ORF">ACFQJ7_11840</name>
</gene>
<dbReference type="InterPro" id="IPR035587">
    <property type="entry name" value="DUS-like_FMN-bd"/>
</dbReference>
<evidence type="ECO:0000313" key="3">
    <source>
        <dbReference type="Proteomes" id="UP001596414"/>
    </source>
</evidence>
<dbReference type="SUPFAM" id="SSF51395">
    <property type="entry name" value="FMN-linked oxidoreductases"/>
    <property type="match status" value="1"/>
</dbReference>
<sequence>MNNQNTAPESNQPFKPPVALASLSGQSDAEWAKSGSTYAGIAFLGGLAIDEATREAARTMAERERNEFLPADPVSFVDSQLDALGDVPIQAGFNIRTTRLEPLADVADVCRKYSALLEINAHCRQDEICSVGGGESLLADRERLCKQVSVANERGVDVSVKVRTEVSGVALPSLCESLETAGASVIHVDAMDSEHVVADIAARTSLTIIANNGVRNRETVFEYLNHGADAVSVGRPSDQPTVLSRVNHAVNDWYSAKHNREPIRVVRNTEEDPVRNQCERP</sequence>
<comment type="caution">
    <text evidence="2">The sequence shown here is derived from an EMBL/GenBank/DDBJ whole genome shotgun (WGS) entry which is preliminary data.</text>
</comment>
<dbReference type="PANTHER" id="PTHR11082:SF36">
    <property type="entry name" value="DUS-LIKE FMN-BINDING DOMAIN-CONTAINING PROTEIN"/>
    <property type="match status" value="1"/>
</dbReference>
<protein>
    <submittedName>
        <fullName evidence="2">tRNA-dihydrouridine synthase</fullName>
    </submittedName>
</protein>
<feature type="domain" description="DUS-like FMN-binding" evidence="1">
    <location>
        <begin position="100"/>
        <end position="255"/>
    </location>
</feature>
<proteinExistence type="predicted"/>
<dbReference type="PANTHER" id="PTHR11082">
    <property type="entry name" value="TRNA-DIHYDROURIDINE SYNTHASE"/>
    <property type="match status" value="1"/>
</dbReference>
<dbReference type="InterPro" id="IPR013785">
    <property type="entry name" value="Aldolase_TIM"/>
</dbReference>
<dbReference type="RefSeq" id="WP_267637482.1">
    <property type="nucleotide sequence ID" value="NZ_JAODIY010000009.1"/>
</dbReference>
<dbReference type="Pfam" id="PF01207">
    <property type="entry name" value="Dus"/>
    <property type="match status" value="1"/>
</dbReference>
<dbReference type="Gene3D" id="3.20.20.70">
    <property type="entry name" value="Aldolase class I"/>
    <property type="match status" value="1"/>
</dbReference>
<dbReference type="EMBL" id="JBHSZQ010000047">
    <property type="protein sequence ID" value="MFC7126707.1"/>
    <property type="molecule type" value="Genomic_DNA"/>
</dbReference>
<dbReference type="AlphaFoldDB" id="A0ABD5XE90"/>
<organism evidence="2 3">
    <name type="scientific">Halovenus rubra</name>
    <dbReference type="NCBI Taxonomy" id="869890"/>
    <lineage>
        <taxon>Archaea</taxon>
        <taxon>Methanobacteriati</taxon>
        <taxon>Methanobacteriota</taxon>
        <taxon>Stenosarchaea group</taxon>
        <taxon>Halobacteria</taxon>
        <taxon>Halobacteriales</taxon>
        <taxon>Haloarculaceae</taxon>
        <taxon>Halovenus</taxon>
    </lineage>
</organism>
<evidence type="ECO:0000313" key="2">
    <source>
        <dbReference type="EMBL" id="MFC7126707.1"/>
    </source>
</evidence>
<evidence type="ECO:0000259" key="1">
    <source>
        <dbReference type="Pfam" id="PF01207"/>
    </source>
</evidence>
<name>A0ABD5XE90_9EURY</name>
<accession>A0ABD5XE90</accession>
<dbReference type="Proteomes" id="UP001596414">
    <property type="component" value="Unassembled WGS sequence"/>
</dbReference>
<reference evidence="2 3" key="1">
    <citation type="journal article" date="2014" name="Int. J. Syst. Evol. Microbiol.">
        <title>Complete genome sequence of Corynebacterium casei LMG S-19264T (=DSM 44701T), isolated from a smear-ripened cheese.</title>
        <authorList>
            <consortium name="US DOE Joint Genome Institute (JGI-PGF)"/>
            <person name="Walter F."/>
            <person name="Albersmeier A."/>
            <person name="Kalinowski J."/>
            <person name="Ruckert C."/>
        </authorList>
    </citation>
    <scope>NUCLEOTIDE SEQUENCE [LARGE SCALE GENOMIC DNA]</scope>
    <source>
        <strain evidence="2 3">CGMCC 4.7215</strain>
    </source>
</reference>